<organism evidence="2 3">
    <name type="scientific">Sphingomonas humi</name>
    <dbReference type="NCBI Taxonomy" id="335630"/>
    <lineage>
        <taxon>Bacteria</taxon>
        <taxon>Pseudomonadati</taxon>
        <taxon>Pseudomonadota</taxon>
        <taxon>Alphaproteobacteria</taxon>
        <taxon>Sphingomonadales</taxon>
        <taxon>Sphingomonadaceae</taxon>
        <taxon>Sphingomonas</taxon>
    </lineage>
</organism>
<feature type="transmembrane region" description="Helical" evidence="1">
    <location>
        <begin position="95"/>
        <end position="114"/>
    </location>
</feature>
<dbReference type="EMBL" id="BAAAZD010000001">
    <property type="protein sequence ID" value="GAA3997386.1"/>
    <property type="molecule type" value="Genomic_DNA"/>
</dbReference>
<name>A0ABP7RH25_9SPHN</name>
<evidence type="ECO:0000256" key="1">
    <source>
        <dbReference type="SAM" id="Phobius"/>
    </source>
</evidence>
<keyword evidence="3" id="KW-1185">Reference proteome</keyword>
<protein>
    <submittedName>
        <fullName evidence="2">Uncharacterized protein</fullName>
    </submittedName>
</protein>
<sequence>MSYRQASSFDPRHASAPTRPKRPFNWVQWLGVLCEGAAIAILLWHFAVRLDVVPGRELPIQYATLAALVGITLINSRTEDMPRREDDPTRRRYQWWLTVTLTVIGVVAVILIGLDLAS</sequence>
<reference evidence="3" key="1">
    <citation type="journal article" date="2019" name="Int. J. Syst. Evol. Microbiol.">
        <title>The Global Catalogue of Microorganisms (GCM) 10K type strain sequencing project: providing services to taxonomists for standard genome sequencing and annotation.</title>
        <authorList>
            <consortium name="The Broad Institute Genomics Platform"/>
            <consortium name="The Broad Institute Genome Sequencing Center for Infectious Disease"/>
            <person name="Wu L."/>
            <person name="Ma J."/>
        </authorList>
    </citation>
    <scope>NUCLEOTIDE SEQUENCE [LARGE SCALE GENOMIC DNA]</scope>
    <source>
        <strain evidence="3">JCM 16603</strain>
    </source>
</reference>
<accession>A0ABP7RH25</accession>
<dbReference type="Proteomes" id="UP001501310">
    <property type="component" value="Unassembled WGS sequence"/>
</dbReference>
<keyword evidence="1" id="KW-0472">Membrane</keyword>
<proteinExistence type="predicted"/>
<feature type="transmembrane region" description="Helical" evidence="1">
    <location>
        <begin position="26"/>
        <end position="46"/>
    </location>
</feature>
<evidence type="ECO:0000313" key="3">
    <source>
        <dbReference type="Proteomes" id="UP001501310"/>
    </source>
</evidence>
<keyword evidence="1" id="KW-1133">Transmembrane helix</keyword>
<evidence type="ECO:0000313" key="2">
    <source>
        <dbReference type="EMBL" id="GAA3997386.1"/>
    </source>
</evidence>
<keyword evidence="1" id="KW-0812">Transmembrane</keyword>
<gene>
    <name evidence="2" type="ORF">GCM10022211_03420</name>
</gene>
<dbReference type="RefSeq" id="WP_344708431.1">
    <property type="nucleotide sequence ID" value="NZ_BAAAZD010000001.1"/>
</dbReference>
<feature type="transmembrane region" description="Helical" evidence="1">
    <location>
        <begin position="58"/>
        <end position="74"/>
    </location>
</feature>
<comment type="caution">
    <text evidence="2">The sequence shown here is derived from an EMBL/GenBank/DDBJ whole genome shotgun (WGS) entry which is preliminary data.</text>
</comment>